<dbReference type="GO" id="GO:0043829">
    <property type="term" value="F:tRNA-specific adenosine-37 deaminase activity"/>
    <property type="evidence" value="ECO:0007669"/>
    <property type="project" value="TreeGrafter"/>
</dbReference>
<keyword evidence="3" id="KW-1185">Reference proteome</keyword>
<dbReference type="InterPro" id="IPR042935">
    <property type="entry name" value="Tad1"/>
</dbReference>
<comment type="caution">
    <text evidence="2">The sequence shown here is derived from an EMBL/GenBank/DDBJ whole genome shotgun (WGS) entry which is preliminary data.</text>
</comment>
<protein>
    <submittedName>
        <fullName evidence="2">tRNA-specific adenosine deaminase-like protein</fullName>
    </submittedName>
</protein>
<sequence length="409" mass="45165">MTPRADLVAQVVLTKFDQLPAKRRPSIRQNGLHEWIPLSAIVAERDGEFYCLALATGMKCLPASKIPTSNGIILHDWHAEILAIRTFNRYLLDECLRLLKDGSESTILDHNKQPPLPDSERETARPFKVKSNVKLHMYCSEAPCGDASMELTMTAQDDATPWEVPTPAAGDPPEQSLLGREFFSRLGVVRRKPGRRDAPPTLSKSCSDKLALKQCTSLLSSITSLFIEPENAYIDTLIVPAFQYTEIGYERSFSPRGRMKPLEGHFWKDGYSFKPFSIDTTELEFSFSKKSIAERAEKIAPSPVGAAWSSPMFSESIVGGILQGKKPSDIRGASRTSRRQMWLAAKDLADQLGDGYTGIQVCLGKATYGAVKSDSLLACRGQVTASARNSALTGWVRNRGDADFCVDLE</sequence>
<dbReference type="Pfam" id="PF02137">
    <property type="entry name" value="A_deamin"/>
    <property type="match status" value="1"/>
</dbReference>
<dbReference type="GO" id="GO:0003723">
    <property type="term" value="F:RNA binding"/>
    <property type="evidence" value="ECO:0007669"/>
    <property type="project" value="InterPro"/>
</dbReference>
<evidence type="ECO:0000313" key="3">
    <source>
        <dbReference type="Proteomes" id="UP000029964"/>
    </source>
</evidence>
<dbReference type="HOGENOM" id="CLU_005382_2_1_1"/>
<dbReference type="PANTHER" id="PTHR47803:SF1">
    <property type="entry name" value="TRNA-SPECIFIC ADENOSINE DEAMINASE 1"/>
    <property type="match status" value="1"/>
</dbReference>
<dbReference type="PANTHER" id="PTHR47803">
    <property type="entry name" value="TRNA-SPECIFIC ADENOSINE DEAMINASE 1"/>
    <property type="match status" value="1"/>
</dbReference>
<organism evidence="2 3">
    <name type="scientific">Hapsidospora chrysogenum (strain ATCC 11550 / CBS 779.69 / DSM 880 / IAM 14645 / JCM 23072 / IMI 49137)</name>
    <name type="common">Acremonium chrysogenum</name>
    <dbReference type="NCBI Taxonomy" id="857340"/>
    <lineage>
        <taxon>Eukaryota</taxon>
        <taxon>Fungi</taxon>
        <taxon>Dikarya</taxon>
        <taxon>Ascomycota</taxon>
        <taxon>Pezizomycotina</taxon>
        <taxon>Sordariomycetes</taxon>
        <taxon>Hypocreomycetidae</taxon>
        <taxon>Hypocreales</taxon>
        <taxon>Bionectriaceae</taxon>
        <taxon>Hapsidospora</taxon>
    </lineage>
</organism>
<name>A0A086T2K5_HAPC1</name>
<evidence type="ECO:0000259" key="1">
    <source>
        <dbReference type="PROSITE" id="PS50141"/>
    </source>
</evidence>
<reference evidence="3" key="1">
    <citation type="journal article" date="2014" name="Genome Announc.">
        <title>Genome sequence and annotation of Acremonium chrysogenum, producer of the beta-lactam antibiotic cephalosporin C.</title>
        <authorList>
            <person name="Terfehr D."/>
            <person name="Dahlmann T.A."/>
            <person name="Specht T."/>
            <person name="Zadra I."/>
            <person name="Kuernsteiner H."/>
            <person name="Kueck U."/>
        </authorList>
    </citation>
    <scope>NUCLEOTIDE SEQUENCE [LARGE SCALE GENOMIC DNA]</scope>
    <source>
        <strain evidence="3">ATCC 11550 / CBS 779.69 / DSM 880 / IAM 14645 / JCM 23072 / IMI 49137</strain>
    </source>
</reference>
<dbReference type="OrthoDB" id="10268011at2759"/>
<dbReference type="EMBL" id="JPKY01000066">
    <property type="protein sequence ID" value="KFH43587.1"/>
    <property type="molecule type" value="Genomic_DNA"/>
</dbReference>
<dbReference type="InterPro" id="IPR002466">
    <property type="entry name" value="A_deamin"/>
</dbReference>
<dbReference type="PROSITE" id="PS50141">
    <property type="entry name" value="A_DEAMIN_EDITASE"/>
    <property type="match status" value="1"/>
</dbReference>
<dbReference type="GO" id="GO:0002100">
    <property type="term" value="P:tRNA wobble adenosine to inosine editing"/>
    <property type="evidence" value="ECO:0007669"/>
    <property type="project" value="InterPro"/>
</dbReference>
<dbReference type="SMART" id="SM00552">
    <property type="entry name" value="ADEAMc"/>
    <property type="match status" value="1"/>
</dbReference>
<evidence type="ECO:0000313" key="2">
    <source>
        <dbReference type="EMBL" id="KFH43587.1"/>
    </source>
</evidence>
<dbReference type="AlphaFoldDB" id="A0A086T2K5"/>
<dbReference type="Proteomes" id="UP000029964">
    <property type="component" value="Unassembled WGS sequence"/>
</dbReference>
<gene>
    <name evidence="2" type="ORF">ACRE_056670</name>
</gene>
<accession>A0A086T2K5</accession>
<proteinExistence type="predicted"/>
<feature type="domain" description="A to I editase" evidence="1">
    <location>
        <begin position="53"/>
        <end position="341"/>
    </location>
</feature>
<dbReference type="STRING" id="857340.A0A086T2K5"/>